<reference evidence="1 2" key="1">
    <citation type="submission" date="2018-05" db="EMBL/GenBank/DDBJ databases">
        <title>Genomic Encyclopedia of Type Strains, Phase IV (KMG-IV): sequencing the most valuable type-strain genomes for metagenomic binning, comparative biology and taxonomic classification.</title>
        <authorList>
            <person name="Goeker M."/>
        </authorList>
    </citation>
    <scope>NUCLEOTIDE SEQUENCE [LARGE SCALE GENOMIC DNA]</scope>
    <source>
        <strain evidence="1 2">DSM 28556</strain>
    </source>
</reference>
<proteinExistence type="predicted"/>
<dbReference type="PANTHER" id="PTHR34822">
    <property type="entry name" value="GRPB DOMAIN PROTEIN (AFU_ORTHOLOGUE AFUA_1G01530)"/>
    <property type="match status" value="1"/>
</dbReference>
<dbReference type="InterPro" id="IPR043519">
    <property type="entry name" value="NT_sf"/>
</dbReference>
<dbReference type="EMBL" id="QJJQ01000004">
    <property type="protein sequence ID" value="PXW87991.1"/>
    <property type="molecule type" value="Genomic_DNA"/>
</dbReference>
<dbReference type="Gene3D" id="3.30.460.10">
    <property type="entry name" value="Beta Polymerase, domain 2"/>
    <property type="match status" value="1"/>
</dbReference>
<dbReference type="PANTHER" id="PTHR34822:SF1">
    <property type="entry name" value="GRPB FAMILY PROTEIN"/>
    <property type="match status" value="1"/>
</dbReference>
<evidence type="ECO:0000313" key="2">
    <source>
        <dbReference type="Proteomes" id="UP000247978"/>
    </source>
</evidence>
<name>A0A2V3W4K9_9BACI</name>
<dbReference type="Pfam" id="PF04229">
    <property type="entry name" value="GrpB"/>
    <property type="match status" value="1"/>
</dbReference>
<comment type="caution">
    <text evidence="1">The sequence shown here is derived from an EMBL/GenBank/DDBJ whole genome shotgun (WGS) entry which is preliminary data.</text>
</comment>
<gene>
    <name evidence="1" type="ORF">DFR56_104142</name>
</gene>
<keyword evidence="2" id="KW-1185">Reference proteome</keyword>
<protein>
    <submittedName>
        <fullName evidence="1">GrpB-like predicted nucleotidyltransferase (UPF0157 family)</fullName>
    </submittedName>
</protein>
<dbReference type="Proteomes" id="UP000247978">
    <property type="component" value="Unassembled WGS sequence"/>
</dbReference>
<sequence length="167" mass="19996">MTLGLRKNEVRLVDHALWWHDEFNKIKKAIIDSTNIEERFIEHIGSTAINGMLAKPIIDILVAVDDLKNVDDHTVNGLKEIGFLRLKVHRQEEIVFAKFRDDLLEEKTHFIHMVEYQKEVWNNLLFFRDYLNNNEYARKKYETIKLEYVRKSSTGMKEYTNHKENLY</sequence>
<dbReference type="SUPFAM" id="SSF81301">
    <property type="entry name" value="Nucleotidyltransferase"/>
    <property type="match status" value="1"/>
</dbReference>
<dbReference type="InterPro" id="IPR007344">
    <property type="entry name" value="GrpB/CoaE"/>
</dbReference>
<keyword evidence="1" id="KW-0808">Transferase</keyword>
<dbReference type="RefSeq" id="WP_110394815.1">
    <property type="nucleotide sequence ID" value="NZ_JBHUHB010000001.1"/>
</dbReference>
<accession>A0A2V3W4K9</accession>
<organism evidence="1 2">
    <name type="scientific">Pseudogracilibacillus auburnensis</name>
    <dbReference type="NCBI Taxonomy" id="1494959"/>
    <lineage>
        <taxon>Bacteria</taxon>
        <taxon>Bacillati</taxon>
        <taxon>Bacillota</taxon>
        <taxon>Bacilli</taxon>
        <taxon>Bacillales</taxon>
        <taxon>Bacillaceae</taxon>
        <taxon>Pseudogracilibacillus</taxon>
    </lineage>
</organism>
<dbReference type="GO" id="GO:0016740">
    <property type="term" value="F:transferase activity"/>
    <property type="evidence" value="ECO:0007669"/>
    <property type="project" value="UniProtKB-KW"/>
</dbReference>
<dbReference type="OrthoDB" id="9799092at2"/>
<evidence type="ECO:0000313" key="1">
    <source>
        <dbReference type="EMBL" id="PXW87991.1"/>
    </source>
</evidence>
<dbReference type="AlphaFoldDB" id="A0A2V3W4K9"/>